<dbReference type="SUPFAM" id="SSF56672">
    <property type="entry name" value="DNA/RNA polymerases"/>
    <property type="match status" value="1"/>
</dbReference>
<dbReference type="Pfam" id="PF00078">
    <property type="entry name" value="RVT_1"/>
    <property type="match status" value="1"/>
</dbReference>
<organism evidence="2 3">
    <name type="scientific">Vitis vinifera</name>
    <name type="common">Grape</name>
    <dbReference type="NCBI Taxonomy" id="29760"/>
    <lineage>
        <taxon>Eukaryota</taxon>
        <taxon>Viridiplantae</taxon>
        <taxon>Streptophyta</taxon>
        <taxon>Embryophyta</taxon>
        <taxon>Tracheophyta</taxon>
        <taxon>Spermatophyta</taxon>
        <taxon>Magnoliopsida</taxon>
        <taxon>eudicotyledons</taxon>
        <taxon>Gunneridae</taxon>
        <taxon>Pentapetalae</taxon>
        <taxon>rosids</taxon>
        <taxon>Vitales</taxon>
        <taxon>Vitaceae</taxon>
        <taxon>Viteae</taxon>
        <taxon>Vitis</taxon>
    </lineage>
</organism>
<dbReference type="PANTHER" id="PTHR33116:SF78">
    <property type="entry name" value="OS12G0587133 PROTEIN"/>
    <property type="match status" value="1"/>
</dbReference>
<feature type="domain" description="Reverse transcriptase" evidence="1">
    <location>
        <begin position="1"/>
        <end position="187"/>
    </location>
</feature>
<protein>
    <submittedName>
        <fullName evidence="2">Putative mitochondrial protein</fullName>
    </submittedName>
</protein>
<dbReference type="EMBL" id="QGNW01000065">
    <property type="protein sequence ID" value="RVX03516.1"/>
    <property type="molecule type" value="Genomic_DNA"/>
</dbReference>
<dbReference type="InterPro" id="IPR043502">
    <property type="entry name" value="DNA/RNA_pol_sf"/>
</dbReference>
<evidence type="ECO:0000259" key="1">
    <source>
        <dbReference type="PROSITE" id="PS50878"/>
    </source>
</evidence>
<comment type="caution">
    <text evidence="2">The sequence shown here is derived from an EMBL/GenBank/DDBJ whole genome shotgun (WGS) entry which is preliminary data.</text>
</comment>
<name>A0A438J3M1_VITVI</name>
<reference evidence="2 3" key="1">
    <citation type="journal article" date="2018" name="PLoS Genet.">
        <title>Population sequencing reveals clonal diversity and ancestral inbreeding in the grapevine cultivar Chardonnay.</title>
        <authorList>
            <person name="Roach M.J."/>
            <person name="Johnson D.L."/>
            <person name="Bohlmann J."/>
            <person name="van Vuuren H.J."/>
            <person name="Jones S.J."/>
            <person name="Pretorius I.S."/>
            <person name="Schmidt S.A."/>
            <person name="Borneman A.R."/>
        </authorList>
    </citation>
    <scope>NUCLEOTIDE SEQUENCE [LARGE SCALE GENOMIC DNA]</scope>
    <source>
        <strain evidence="3">cv. Chardonnay</strain>
        <tissue evidence="2">Leaf</tissue>
    </source>
</reference>
<gene>
    <name evidence="2" type="primary">AtMg01250_59</name>
    <name evidence="2" type="ORF">CK203_027956</name>
</gene>
<dbReference type="PROSITE" id="PS50878">
    <property type="entry name" value="RT_POL"/>
    <property type="match status" value="1"/>
</dbReference>
<dbReference type="AlphaFoldDB" id="A0A438J3M1"/>
<evidence type="ECO:0000313" key="3">
    <source>
        <dbReference type="Proteomes" id="UP000288805"/>
    </source>
</evidence>
<evidence type="ECO:0000313" key="2">
    <source>
        <dbReference type="EMBL" id="RVX03516.1"/>
    </source>
</evidence>
<dbReference type="InterPro" id="IPR000477">
    <property type="entry name" value="RT_dom"/>
</dbReference>
<proteinExistence type="predicted"/>
<accession>A0A438J3M1</accession>
<dbReference type="Proteomes" id="UP000288805">
    <property type="component" value="Unassembled WGS sequence"/>
</dbReference>
<dbReference type="PANTHER" id="PTHR33116">
    <property type="entry name" value="REVERSE TRANSCRIPTASE ZINC-BINDING DOMAIN-CONTAINING PROTEIN-RELATED-RELATED"/>
    <property type="match status" value="1"/>
</dbReference>
<sequence length="269" mass="29603">MYLGKNRNTSSDDLNVPITIRKGTRVCTKHPIAKHLMQAGHRKARFSVLVNGSPSGFFHNSRGLRQGDPLSPYLFILAMETLFHLLSKAKEGRFINGFLVKGRNGVGVEVSHLSFVDDTLILCDASKENLEYLSWVFIWFEACSKLKINLGKSEMIPVGNVPNLKELAEVLGCKVGAIPTTYLGLPLGAPNKLSKVWEGVEKRVAARLEKIQRDFLWSGGALVNKPHLLSWSVVCLEKVKGGLGFRSLGTSNKALLGAGGDRHLLWEAI</sequence>